<keyword evidence="2" id="KW-0238">DNA-binding</keyword>
<evidence type="ECO:0000256" key="3">
    <source>
        <dbReference type="ARBA" id="ARBA00023163"/>
    </source>
</evidence>
<keyword evidence="5" id="KW-1185">Reference proteome</keyword>
<dbReference type="GO" id="GO:0003700">
    <property type="term" value="F:DNA-binding transcription factor activity"/>
    <property type="evidence" value="ECO:0007669"/>
    <property type="project" value="TreeGrafter"/>
</dbReference>
<keyword evidence="3" id="KW-0804">Transcription</keyword>
<evidence type="ECO:0000256" key="2">
    <source>
        <dbReference type="ARBA" id="ARBA00023125"/>
    </source>
</evidence>
<sequence length="216" mass="22497">MARKRGRPEAVDRPTLIAAALRLIDSGGIGALTMRRLATDLDVSPMAPYRHAENKEALLRMVAAEVVADITIPAGGTWETDTEEFFIAFRERLLAHPGVAGLFAGTAFLSETVHDVAEPLLATILAAGFDPDTAVSLFLACASCSIGFAVLVSGVDQVDAAAHTAEPPSAQRHPAIAATIGYLTTDPERRHVAALRAVITGFAGLLDSGSGGSPIT</sequence>
<dbReference type="STRING" id="444597.BST26_05420"/>
<dbReference type="AlphaFoldDB" id="A0A1X0DIW9"/>
<dbReference type="Proteomes" id="UP000192801">
    <property type="component" value="Unassembled WGS sequence"/>
</dbReference>
<dbReference type="RefSeq" id="WP_163787899.1">
    <property type="nucleotide sequence ID" value="NZ_AP022618.1"/>
</dbReference>
<dbReference type="InterPro" id="IPR050109">
    <property type="entry name" value="HTH-type_TetR-like_transc_reg"/>
</dbReference>
<gene>
    <name evidence="4" type="ORF">BST26_05420</name>
</gene>
<comment type="caution">
    <text evidence="4">The sequence shown here is derived from an EMBL/GenBank/DDBJ whole genome shotgun (WGS) entry which is preliminary data.</text>
</comment>
<dbReference type="GO" id="GO:0000976">
    <property type="term" value="F:transcription cis-regulatory region binding"/>
    <property type="evidence" value="ECO:0007669"/>
    <property type="project" value="TreeGrafter"/>
</dbReference>
<reference evidence="4 5" key="1">
    <citation type="submission" date="2016-12" db="EMBL/GenBank/DDBJ databases">
        <title>The new phylogeny of genus Mycobacterium.</title>
        <authorList>
            <person name="Tortoli E."/>
            <person name="Trovato A."/>
            <person name="Cirillo D.M."/>
        </authorList>
    </citation>
    <scope>NUCLEOTIDE SEQUENCE [LARGE SCALE GENOMIC DNA]</scope>
    <source>
        <strain evidence="4 5">DSM 45130</strain>
    </source>
</reference>
<dbReference type="InterPro" id="IPR001647">
    <property type="entry name" value="HTH_TetR"/>
</dbReference>
<dbReference type="InterPro" id="IPR009057">
    <property type="entry name" value="Homeodomain-like_sf"/>
</dbReference>
<dbReference type="EMBL" id="MVHS01000008">
    <property type="protein sequence ID" value="ORA72356.1"/>
    <property type="molecule type" value="Genomic_DNA"/>
</dbReference>
<protein>
    <submittedName>
        <fullName evidence="4">Uncharacterized protein</fullName>
    </submittedName>
</protein>
<accession>A0A1X0DIW9</accession>
<dbReference type="PANTHER" id="PTHR30055">
    <property type="entry name" value="HTH-TYPE TRANSCRIPTIONAL REGULATOR RUTR"/>
    <property type="match status" value="1"/>
</dbReference>
<evidence type="ECO:0000313" key="4">
    <source>
        <dbReference type="EMBL" id="ORA72356.1"/>
    </source>
</evidence>
<dbReference type="Gene3D" id="1.10.357.10">
    <property type="entry name" value="Tetracycline Repressor, domain 2"/>
    <property type="match status" value="1"/>
</dbReference>
<dbReference type="Pfam" id="PF00440">
    <property type="entry name" value="TetR_N"/>
    <property type="match status" value="1"/>
</dbReference>
<dbReference type="Pfam" id="PF02909">
    <property type="entry name" value="TetR_C_1"/>
    <property type="match status" value="1"/>
</dbReference>
<proteinExistence type="predicted"/>
<organism evidence="4 5">
    <name type="scientific">Mycolicibacterium insubricum</name>
    <dbReference type="NCBI Taxonomy" id="444597"/>
    <lineage>
        <taxon>Bacteria</taxon>
        <taxon>Bacillati</taxon>
        <taxon>Actinomycetota</taxon>
        <taxon>Actinomycetes</taxon>
        <taxon>Mycobacteriales</taxon>
        <taxon>Mycobacteriaceae</taxon>
        <taxon>Mycolicibacterium</taxon>
    </lineage>
</organism>
<evidence type="ECO:0000313" key="5">
    <source>
        <dbReference type="Proteomes" id="UP000192801"/>
    </source>
</evidence>
<dbReference type="Gene3D" id="1.10.10.60">
    <property type="entry name" value="Homeodomain-like"/>
    <property type="match status" value="1"/>
</dbReference>
<name>A0A1X0DIW9_9MYCO</name>
<evidence type="ECO:0000256" key="1">
    <source>
        <dbReference type="ARBA" id="ARBA00023015"/>
    </source>
</evidence>
<dbReference type="PROSITE" id="PS50977">
    <property type="entry name" value="HTH_TETR_2"/>
    <property type="match status" value="1"/>
</dbReference>
<keyword evidence="1" id="KW-0805">Transcription regulation</keyword>
<dbReference type="InterPro" id="IPR036271">
    <property type="entry name" value="Tet_transcr_reg_TetR-rel_C_sf"/>
</dbReference>
<dbReference type="InterPro" id="IPR004111">
    <property type="entry name" value="Repressor_TetR_C"/>
</dbReference>
<dbReference type="PANTHER" id="PTHR30055:SF151">
    <property type="entry name" value="TRANSCRIPTIONAL REGULATORY PROTEIN"/>
    <property type="match status" value="1"/>
</dbReference>
<dbReference type="SUPFAM" id="SSF46689">
    <property type="entry name" value="Homeodomain-like"/>
    <property type="match status" value="1"/>
</dbReference>
<dbReference type="SUPFAM" id="SSF48498">
    <property type="entry name" value="Tetracyclin repressor-like, C-terminal domain"/>
    <property type="match status" value="1"/>
</dbReference>
<dbReference type="GO" id="GO:0045892">
    <property type="term" value="P:negative regulation of DNA-templated transcription"/>
    <property type="evidence" value="ECO:0007669"/>
    <property type="project" value="InterPro"/>
</dbReference>